<evidence type="ECO:0000256" key="3">
    <source>
        <dbReference type="ARBA" id="ARBA00001941"/>
    </source>
</evidence>
<comment type="caution">
    <text evidence="10">Lacks conserved residue(s) required for the propagation of feature annotation.</text>
</comment>
<dbReference type="NCBIfam" id="NF004076">
    <property type="entry name" value="PRK05581.1-4"/>
    <property type="match status" value="1"/>
</dbReference>
<sequence>MKVAPSILAADFTKLPEEIKKTEEAGADFLHLDIMDGVFVPNITFGPKIVETINRITAIPLDAHLMIVEPERYIDRFIEAGADWISFHAEATKNTNNCIKMIKSGSCKAGLAISPPTSWQEIEQYIAIIDFILIMTVNPGFCGQAFMPEVIPKIEEVHRHIDKNKLSCMIEVDGGVSPKNAGLLCNAGVNIVVAGASVYKSCDYNAAIKAMKCLKD</sequence>
<dbReference type="CDD" id="cd00429">
    <property type="entry name" value="RPE"/>
    <property type="match status" value="1"/>
</dbReference>
<protein>
    <recommendedName>
        <fullName evidence="7 10">Ribulose-phosphate 3-epimerase</fullName>
        <ecNumber evidence="7 10">5.1.3.1</ecNumber>
    </recommendedName>
</protein>
<dbReference type="PROSITE" id="PS01085">
    <property type="entry name" value="RIBUL_P_3_EPIMER_1"/>
    <property type="match status" value="1"/>
</dbReference>
<dbReference type="InterPro" id="IPR011060">
    <property type="entry name" value="RibuloseP-bd_barrel"/>
</dbReference>
<evidence type="ECO:0000256" key="8">
    <source>
        <dbReference type="ARBA" id="ARBA00022723"/>
    </source>
</evidence>
<comment type="cofactor">
    <cofactor evidence="4">
        <name>Zn(2+)</name>
        <dbReference type="ChEBI" id="CHEBI:29105"/>
    </cofactor>
</comment>
<comment type="cofactor">
    <cofactor evidence="10 13">
        <name>a divalent metal cation</name>
        <dbReference type="ChEBI" id="CHEBI:60240"/>
    </cofactor>
    <text evidence="10 13">Binds 1 divalent metal cation per subunit.</text>
</comment>
<feature type="active site" description="Proton acceptor" evidence="10 12">
    <location>
        <position position="33"/>
    </location>
</feature>
<feature type="binding site" evidence="10 13">
    <location>
        <position position="64"/>
    </location>
    <ligand>
        <name>a divalent metal cation</name>
        <dbReference type="ChEBI" id="CHEBI:60240"/>
    </ligand>
</feature>
<evidence type="ECO:0000256" key="1">
    <source>
        <dbReference type="ARBA" id="ARBA00001782"/>
    </source>
</evidence>
<dbReference type="EC" id="5.1.3.1" evidence="7 10"/>
<comment type="similarity">
    <text evidence="6 10 11">Belongs to the ribulose-phosphate 3-epimerase family.</text>
</comment>
<dbReference type="GO" id="GO:0004750">
    <property type="term" value="F:D-ribulose-phosphate 3-epimerase activity"/>
    <property type="evidence" value="ECO:0007669"/>
    <property type="project" value="UniProtKB-UniRule"/>
</dbReference>
<evidence type="ECO:0000256" key="13">
    <source>
        <dbReference type="PIRSR" id="PIRSR001461-2"/>
    </source>
</evidence>
<dbReference type="Gene3D" id="3.20.20.70">
    <property type="entry name" value="Aldolase class I"/>
    <property type="match status" value="1"/>
</dbReference>
<feature type="binding site" evidence="10 14">
    <location>
        <position position="64"/>
    </location>
    <ligand>
        <name>substrate</name>
    </ligand>
</feature>
<evidence type="ECO:0000256" key="11">
    <source>
        <dbReference type="PIRNR" id="PIRNR001461"/>
    </source>
</evidence>
<accession>A0A1F4UB36</accession>
<feature type="binding site" evidence="10">
    <location>
        <begin position="173"/>
        <end position="175"/>
    </location>
    <ligand>
        <name>substrate</name>
    </ligand>
</feature>
<evidence type="ECO:0000256" key="10">
    <source>
        <dbReference type="HAMAP-Rule" id="MF_02227"/>
    </source>
</evidence>
<dbReference type="PROSITE" id="PS01086">
    <property type="entry name" value="RIBUL_P_3_EPIMER_2"/>
    <property type="match status" value="1"/>
</dbReference>
<dbReference type="GO" id="GO:0006098">
    <property type="term" value="P:pentose-phosphate shunt"/>
    <property type="evidence" value="ECO:0007669"/>
    <property type="project" value="UniProtKB-UniRule"/>
</dbReference>
<feature type="binding site" evidence="14">
    <location>
        <position position="175"/>
    </location>
    <ligand>
        <name>substrate</name>
    </ligand>
</feature>
<keyword evidence="13" id="KW-0464">Manganese</keyword>
<dbReference type="AlphaFoldDB" id="A0A1F4UB36"/>
<evidence type="ECO:0000256" key="2">
    <source>
        <dbReference type="ARBA" id="ARBA00001936"/>
    </source>
</evidence>
<dbReference type="GO" id="GO:0005737">
    <property type="term" value="C:cytoplasm"/>
    <property type="evidence" value="ECO:0007669"/>
    <property type="project" value="UniProtKB-ARBA"/>
</dbReference>
<dbReference type="PANTHER" id="PTHR11749">
    <property type="entry name" value="RIBULOSE-5-PHOSPHATE-3-EPIMERASE"/>
    <property type="match status" value="1"/>
</dbReference>
<feature type="binding site" evidence="10 13">
    <location>
        <position position="31"/>
    </location>
    <ligand>
        <name>a divalent metal cation</name>
        <dbReference type="ChEBI" id="CHEBI:60240"/>
    </ligand>
</feature>
<name>A0A1F4UB36_UNCW3</name>
<evidence type="ECO:0000256" key="12">
    <source>
        <dbReference type="PIRSR" id="PIRSR001461-1"/>
    </source>
</evidence>
<dbReference type="FunFam" id="3.20.20.70:FF:000004">
    <property type="entry name" value="Ribulose-phosphate 3-epimerase"/>
    <property type="match status" value="1"/>
</dbReference>
<dbReference type="EMBL" id="MEUM01000080">
    <property type="protein sequence ID" value="OGC42154.1"/>
    <property type="molecule type" value="Genomic_DNA"/>
</dbReference>
<evidence type="ECO:0000313" key="15">
    <source>
        <dbReference type="EMBL" id="OGC42154.1"/>
    </source>
</evidence>
<dbReference type="SUPFAM" id="SSF51366">
    <property type="entry name" value="Ribulose-phoshate binding barrel"/>
    <property type="match status" value="1"/>
</dbReference>
<comment type="cofactor">
    <cofactor evidence="2">
        <name>Mn(2+)</name>
        <dbReference type="ChEBI" id="CHEBI:29035"/>
    </cofactor>
</comment>
<evidence type="ECO:0000256" key="4">
    <source>
        <dbReference type="ARBA" id="ARBA00001947"/>
    </source>
</evidence>
<keyword evidence="13" id="KW-0170">Cobalt</keyword>
<dbReference type="PIRSF" id="PIRSF001461">
    <property type="entry name" value="RPE"/>
    <property type="match status" value="1"/>
</dbReference>
<evidence type="ECO:0000256" key="6">
    <source>
        <dbReference type="ARBA" id="ARBA00009541"/>
    </source>
</evidence>
<keyword evidence="13" id="KW-0862">Zinc</keyword>
<evidence type="ECO:0000256" key="14">
    <source>
        <dbReference type="PIRSR" id="PIRSR001461-3"/>
    </source>
</evidence>
<comment type="pathway">
    <text evidence="10">Carbohydrate degradation.</text>
</comment>
<dbReference type="Pfam" id="PF00834">
    <property type="entry name" value="Ribul_P_3_epim"/>
    <property type="match status" value="1"/>
</dbReference>
<comment type="catalytic activity">
    <reaction evidence="1 10 11">
        <text>D-ribulose 5-phosphate = D-xylulose 5-phosphate</text>
        <dbReference type="Rhea" id="RHEA:13677"/>
        <dbReference type="ChEBI" id="CHEBI:57737"/>
        <dbReference type="ChEBI" id="CHEBI:58121"/>
        <dbReference type="EC" id="5.1.3.1"/>
    </reaction>
</comment>
<comment type="cofactor">
    <cofactor evidence="5">
        <name>Fe(2+)</name>
        <dbReference type="ChEBI" id="CHEBI:29033"/>
    </cofactor>
</comment>
<dbReference type="GO" id="GO:0019323">
    <property type="term" value="P:pentose catabolic process"/>
    <property type="evidence" value="ECO:0007669"/>
    <property type="project" value="UniProtKB-UniRule"/>
</dbReference>
<feature type="binding site" evidence="10 13">
    <location>
        <position position="33"/>
    </location>
    <ligand>
        <name>a divalent metal cation</name>
        <dbReference type="ChEBI" id="CHEBI:60240"/>
    </ligand>
</feature>
<keyword evidence="8 10" id="KW-0479">Metal-binding</keyword>
<comment type="function">
    <text evidence="10">Catalyzes the reversible epimerization of D-ribulose 5-phosphate to D-xylulose 5-phosphate.</text>
</comment>
<gene>
    <name evidence="10" type="primary">rpe</name>
    <name evidence="15" type="ORF">A2Y85_00960</name>
</gene>
<organism evidence="15 16">
    <name type="scientific">candidate division WOR-3 bacterium RBG_13_43_14</name>
    <dbReference type="NCBI Taxonomy" id="1802590"/>
    <lineage>
        <taxon>Bacteria</taxon>
        <taxon>Bacteria division WOR-3</taxon>
    </lineage>
</organism>
<feature type="active site" description="Proton donor" evidence="10 12">
    <location>
        <position position="173"/>
    </location>
</feature>
<dbReference type="InterPro" id="IPR013785">
    <property type="entry name" value="Aldolase_TIM"/>
</dbReference>
<dbReference type="GO" id="GO:0046872">
    <property type="term" value="F:metal ion binding"/>
    <property type="evidence" value="ECO:0007669"/>
    <property type="project" value="UniProtKB-UniRule"/>
</dbReference>
<feature type="binding site" evidence="10 14">
    <location>
        <position position="6"/>
    </location>
    <ligand>
        <name>substrate</name>
    </ligand>
</feature>
<feature type="binding site" evidence="10 14">
    <location>
        <begin position="140"/>
        <end position="143"/>
    </location>
    <ligand>
        <name>substrate</name>
    </ligand>
</feature>
<reference evidence="15 16" key="1">
    <citation type="journal article" date="2016" name="Nat. Commun.">
        <title>Thousands of microbial genomes shed light on interconnected biogeochemical processes in an aquifer system.</title>
        <authorList>
            <person name="Anantharaman K."/>
            <person name="Brown C.T."/>
            <person name="Hug L.A."/>
            <person name="Sharon I."/>
            <person name="Castelle C.J."/>
            <person name="Probst A.J."/>
            <person name="Thomas B.C."/>
            <person name="Singh A."/>
            <person name="Wilkins M.J."/>
            <person name="Karaoz U."/>
            <person name="Brodie E.L."/>
            <person name="Williams K.H."/>
            <person name="Hubbard S.S."/>
            <person name="Banfield J.F."/>
        </authorList>
    </citation>
    <scope>NUCLEOTIDE SEQUENCE [LARGE SCALE GENOMIC DNA]</scope>
</reference>
<keyword evidence="10 11" id="KW-0119">Carbohydrate metabolism</keyword>
<evidence type="ECO:0000256" key="9">
    <source>
        <dbReference type="ARBA" id="ARBA00023235"/>
    </source>
</evidence>
<dbReference type="HAMAP" id="MF_02227">
    <property type="entry name" value="RPE"/>
    <property type="match status" value="1"/>
</dbReference>
<feature type="binding site" evidence="10 13">
    <location>
        <position position="173"/>
    </location>
    <ligand>
        <name>a divalent metal cation</name>
        <dbReference type="ChEBI" id="CHEBI:60240"/>
    </ligand>
</feature>
<evidence type="ECO:0000256" key="5">
    <source>
        <dbReference type="ARBA" id="ARBA00001954"/>
    </source>
</evidence>
<proteinExistence type="inferred from homology"/>
<dbReference type="Proteomes" id="UP000177025">
    <property type="component" value="Unassembled WGS sequence"/>
</dbReference>
<keyword evidence="9 10" id="KW-0413">Isomerase</keyword>
<evidence type="ECO:0000256" key="7">
    <source>
        <dbReference type="ARBA" id="ARBA00013188"/>
    </source>
</evidence>
<comment type="caution">
    <text evidence="15">The sequence shown here is derived from an EMBL/GenBank/DDBJ whole genome shotgun (WGS) entry which is preliminary data.</text>
</comment>
<evidence type="ECO:0000313" key="16">
    <source>
        <dbReference type="Proteomes" id="UP000177025"/>
    </source>
</evidence>
<comment type="cofactor">
    <cofactor evidence="3">
        <name>Co(2+)</name>
        <dbReference type="ChEBI" id="CHEBI:48828"/>
    </cofactor>
</comment>
<dbReference type="InterPro" id="IPR000056">
    <property type="entry name" value="Ribul_P_3_epim-like"/>
</dbReference>
<dbReference type="InterPro" id="IPR026019">
    <property type="entry name" value="Ribul_P_3_epim"/>
</dbReference>
<dbReference type="NCBIfam" id="TIGR01163">
    <property type="entry name" value="rpe"/>
    <property type="match status" value="1"/>
</dbReference>